<protein>
    <submittedName>
        <fullName evidence="1">Uncharacterized protein</fullName>
    </submittedName>
</protein>
<accession>A0A6J4TI98</accession>
<reference evidence="1" key="1">
    <citation type="submission" date="2020-02" db="EMBL/GenBank/DDBJ databases">
        <authorList>
            <person name="Meier V. D."/>
        </authorList>
    </citation>
    <scope>NUCLEOTIDE SEQUENCE</scope>
    <source>
        <strain evidence="1">AVDCRST_MAG05</strain>
    </source>
</reference>
<evidence type="ECO:0000313" key="1">
    <source>
        <dbReference type="EMBL" id="CAA9524177.1"/>
    </source>
</evidence>
<sequence>MNADYLAAKLEDVHALARDGSPAAEEERAALIGAMAGLGLPEGHYLCDPSRPRSVLYLCRGAGRRRPA</sequence>
<dbReference type="EMBL" id="CADCVM010000423">
    <property type="protein sequence ID" value="CAA9524177.1"/>
    <property type="molecule type" value="Genomic_DNA"/>
</dbReference>
<name>A0A6J4TI98_9ACTN</name>
<organism evidence="1">
    <name type="scientific">uncultured Rubrobacteraceae bacterium</name>
    <dbReference type="NCBI Taxonomy" id="349277"/>
    <lineage>
        <taxon>Bacteria</taxon>
        <taxon>Bacillati</taxon>
        <taxon>Actinomycetota</taxon>
        <taxon>Rubrobacteria</taxon>
        <taxon>Rubrobacterales</taxon>
        <taxon>Rubrobacteraceae</taxon>
        <taxon>environmental samples</taxon>
    </lineage>
</organism>
<dbReference type="AlphaFoldDB" id="A0A6J4TI98"/>
<gene>
    <name evidence="1" type="ORF">AVDCRST_MAG05-3819</name>
</gene>
<proteinExistence type="predicted"/>